<sequence>MTESHAKRLQDALEWYFKNQDSDDRATVTATARIFQLNISTLRKAIQRQLTPALPSVRPEGRPAFLKPYQREVLLAHICNQAYDGNPLNRAMLYEGTFQNCKSLTVIECVSADGIVPIPPIILVEGTKFVLDYLDLTQVEQSIIISSWKELTEAKARSRKRITKSKDGGHVFDLQEKIIQKKQAEEATLQKQAKTMQRKQDAQIKKIYLEDLKEWKAKERERKASIRRITGGKKKNEHLVPTHLWHETPNKPIDLSVLKKAMELLNDDEQEVDIVLKRAHEDSIGQLSAPEQSISSDSIPVTIANSIRPIQGIKTTKATWLDQDFVGFDK</sequence>
<name>A0A3E2GZ12_SCYLI</name>
<proteinExistence type="predicted"/>
<evidence type="ECO:0000313" key="2">
    <source>
        <dbReference type="Proteomes" id="UP000258309"/>
    </source>
</evidence>
<gene>
    <name evidence="1" type="ORF">B7463_g9988</name>
</gene>
<evidence type="ECO:0000313" key="1">
    <source>
        <dbReference type="EMBL" id="RFU26348.1"/>
    </source>
</evidence>
<keyword evidence="2" id="KW-1185">Reference proteome</keyword>
<organism evidence="1 2">
    <name type="scientific">Scytalidium lignicola</name>
    <name type="common">Hyphomycete</name>
    <dbReference type="NCBI Taxonomy" id="5539"/>
    <lineage>
        <taxon>Eukaryota</taxon>
        <taxon>Fungi</taxon>
        <taxon>Dikarya</taxon>
        <taxon>Ascomycota</taxon>
        <taxon>Pezizomycotina</taxon>
        <taxon>Leotiomycetes</taxon>
        <taxon>Leotiomycetes incertae sedis</taxon>
        <taxon>Scytalidium</taxon>
    </lineage>
</organism>
<dbReference type="Proteomes" id="UP000258309">
    <property type="component" value="Unassembled WGS sequence"/>
</dbReference>
<accession>A0A3E2GZ12</accession>
<feature type="non-terminal residue" evidence="1">
    <location>
        <position position="330"/>
    </location>
</feature>
<protein>
    <submittedName>
        <fullName evidence="1">Uncharacterized protein</fullName>
    </submittedName>
</protein>
<dbReference type="AlphaFoldDB" id="A0A3E2GZ12"/>
<feature type="non-terminal residue" evidence="1">
    <location>
        <position position="1"/>
    </location>
</feature>
<reference evidence="1 2" key="1">
    <citation type="submission" date="2018-05" db="EMBL/GenBank/DDBJ databases">
        <title>Draft genome sequence of Scytalidium lignicola DSM 105466, a ubiquitous saprotrophic fungus.</title>
        <authorList>
            <person name="Buettner E."/>
            <person name="Gebauer A.M."/>
            <person name="Hofrichter M."/>
            <person name="Liers C."/>
            <person name="Kellner H."/>
        </authorList>
    </citation>
    <scope>NUCLEOTIDE SEQUENCE [LARGE SCALE GENOMIC DNA]</scope>
    <source>
        <strain evidence="1 2">DSM 105466</strain>
    </source>
</reference>
<dbReference type="EMBL" id="NCSJ02000267">
    <property type="protein sequence ID" value="RFU26348.1"/>
    <property type="molecule type" value="Genomic_DNA"/>
</dbReference>
<comment type="caution">
    <text evidence="1">The sequence shown here is derived from an EMBL/GenBank/DDBJ whole genome shotgun (WGS) entry which is preliminary data.</text>
</comment>